<dbReference type="SUPFAM" id="SSF56112">
    <property type="entry name" value="Protein kinase-like (PK-like)"/>
    <property type="match status" value="1"/>
</dbReference>
<comment type="caution">
    <text evidence="8">The sequence shown here is derived from an EMBL/GenBank/DDBJ whole genome shotgun (WGS) entry which is preliminary data.</text>
</comment>
<keyword evidence="2" id="KW-0723">Serine/threonine-protein kinase</keyword>
<name>A0ABP9HQ39_9ACTN</name>
<keyword evidence="6" id="KW-0067">ATP-binding</keyword>
<dbReference type="InterPro" id="IPR000719">
    <property type="entry name" value="Prot_kinase_dom"/>
</dbReference>
<dbReference type="InterPro" id="IPR011990">
    <property type="entry name" value="TPR-like_helical_dom_sf"/>
</dbReference>
<dbReference type="Gene3D" id="1.10.510.10">
    <property type="entry name" value="Transferase(Phosphotransferase) domain 1"/>
    <property type="match status" value="1"/>
</dbReference>
<evidence type="ECO:0000259" key="7">
    <source>
        <dbReference type="PROSITE" id="PS50011"/>
    </source>
</evidence>
<dbReference type="PANTHER" id="PTHR43289:SF6">
    <property type="entry name" value="SERINE_THREONINE-PROTEIN KINASE NEKL-3"/>
    <property type="match status" value="1"/>
</dbReference>
<dbReference type="SMART" id="SM00028">
    <property type="entry name" value="TPR"/>
    <property type="match status" value="3"/>
</dbReference>
<dbReference type="InterPro" id="IPR019734">
    <property type="entry name" value="TPR_rpt"/>
</dbReference>
<feature type="domain" description="Protein kinase" evidence="7">
    <location>
        <begin position="1"/>
        <end position="255"/>
    </location>
</feature>
<reference evidence="9" key="1">
    <citation type="journal article" date="2019" name="Int. J. Syst. Evol. Microbiol.">
        <title>The Global Catalogue of Microorganisms (GCM) 10K type strain sequencing project: providing services to taxonomists for standard genome sequencing and annotation.</title>
        <authorList>
            <consortium name="The Broad Institute Genomics Platform"/>
            <consortium name="The Broad Institute Genome Sequencing Center for Infectious Disease"/>
            <person name="Wu L."/>
            <person name="Ma J."/>
        </authorList>
    </citation>
    <scope>NUCLEOTIDE SEQUENCE [LARGE SCALE GENOMIC DNA]</scope>
    <source>
        <strain evidence="9">JCM 17986</strain>
    </source>
</reference>
<dbReference type="EMBL" id="BAABHS010000017">
    <property type="protein sequence ID" value="GAA4975670.1"/>
    <property type="molecule type" value="Genomic_DNA"/>
</dbReference>
<evidence type="ECO:0000313" key="8">
    <source>
        <dbReference type="EMBL" id="GAA4975670.1"/>
    </source>
</evidence>
<evidence type="ECO:0000256" key="4">
    <source>
        <dbReference type="ARBA" id="ARBA00022741"/>
    </source>
</evidence>
<keyword evidence="3" id="KW-0808">Transferase</keyword>
<dbReference type="Pfam" id="PF00069">
    <property type="entry name" value="Pkinase"/>
    <property type="match status" value="1"/>
</dbReference>
<gene>
    <name evidence="8" type="ORF">GCM10023205_48250</name>
</gene>
<organism evidence="8 9">
    <name type="scientific">Yinghuangia aomiensis</name>
    <dbReference type="NCBI Taxonomy" id="676205"/>
    <lineage>
        <taxon>Bacteria</taxon>
        <taxon>Bacillati</taxon>
        <taxon>Actinomycetota</taxon>
        <taxon>Actinomycetes</taxon>
        <taxon>Kitasatosporales</taxon>
        <taxon>Streptomycetaceae</taxon>
        <taxon>Yinghuangia</taxon>
    </lineage>
</organism>
<dbReference type="SUPFAM" id="SSF48452">
    <property type="entry name" value="TPR-like"/>
    <property type="match status" value="1"/>
</dbReference>
<evidence type="ECO:0000256" key="2">
    <source>
        <dbReference type="ARBA" id="ARBA00022527"/>
    </source>
</evidence>
<dbReference type="Pfam" id="PF13424">
    <property type="entry name" value="TPR_12"/>
    <property type="match status" value="1"/>
</dbReference>
<keyword evidence="5" id="KW-0418">Kinase</keyword>
<evidence type="ECO:0000256" key="1">
    <source>
        <dbReference type="ARBA" id="ARBA00012513"/>
    </source>
</evidence>
<dbReference type="SMART" id="SM00220">
    <property type="entry name" value="S_TKc"/>
    <property type="match status" value="1"/>
</dbReference>
<dbReference type="PANTHER" id="PTHR43289">
    <property type="entry name" value="MITOGEN-ACTIVATED PROTEIN KINASE KINASE KINASE 20-RELATED"/>
    <property type="match status" value="1"/>
</dbReference>
<dbReference type="InterPro" id="IPR011009">
    <property type="entry name" value="Kinase-like_dom_sf"/>
</dbReference>
<keyword evidence="4" id="KW-0547">Nucleotide-binding</keyword>
<protein>
    <recommendedName>
        <fullName evidence="1">non-specific serine/threonine protein kinase</fullName>
        <ecNumber evidence="1">2.7.11.1</ecNumber>
    </recommendedName>
</protein>
<evidence type="ECO:0000313" key="9">
    <source>
        <dbReference type="Proteomes" id="UP001500466"/>
    </source>
</evidence>
<dbReference type="Proteomes" id="UP001500466">
    <property type="component" value="Unassembled WGS sequence"/>
</dbReference>
<proteinExistence type="predicted"/>
<dbReference type="PROSITE" id="PS50011">
    <property type="entry name" value="PROTEIN_KINASE_DOM"/>
    <property type="match status" value="1"/>
</dbReference>
<dbReference type="Gene3D" id="3.30.200.20">
    <property type="entry name" value="Phosphorylase Kinase, domain 1"/>
    <property type="match status" value="1"/>
</dbReference>
<dbReference type="EC" id="2.7.11.1" evidence="1"/>
<evidence type="ECO:0000256" key="6">
    <source>
        <dbReference type="ARBA" id="ARBA00022840"/>
    </source>
</evidence>
<dbReference type="Gene3D" id="1.25.40.10">
    <property type="entry name" value="Tetratricopeptide repeat domain"/>
    <property type="match status" value="1"/>
</dbReference>
<dbReference type="CDD" id="cd14014">
    <property type="entry name" value="STKc_PknB_like"/>
    <property type="match status" value="1"/>
</dbReference>
<sequence>MERKLGVGGQGEAWLATDVRLRRPVVLKRLFAPGAVGGEPTKVRIARAEREARAAGGLKHPGIVTVFDQFPDADGLPWIVMEYVDGPSLREALASGPLPVGEVARIGGQIASALAAAHTAGVVHRDIKPANILLAEGQAVVADFGIASVPDEITLTVTGTALGTPEFMAPEHLYGEASAASDMWSLGATLYWAVEGRPPFRGDSILQVVAAIGRGVAEPMRLAGPLEPLIRDLMQFPASDRPTATAAAAALRDLVEDSGRPTTGATAIDRLLAEAAKERDTGSREKGEDLYWTALDLAIRDGARTQQGWAWDGLGSCRWRADDPETAMRFFTRAAQIAEETGDKLLEAWSLHNFGAYRRKRGEFAAAKDFFARTLTLAKEHEFTGAEGWTYHHLAEIAAEEGNPRQEQEHYAAAARVGLDGGADELAGWSLFNVARCAERADRLGEAREHYAQALEIGSRITNRWMVDQASDGLRRLTPPD</sequence>
<accession>A0ABP9HQ39</accession>
<keyword evidence="9" id="KW-1185">Reference proteome</keyword>
<evidence type="ECO:0000256" key="3">
    <source>
        <dbReference type="ARBA" id="ARBA00022679"/>
    </source>
</evidence>
<dbReference type="PROSITE" id="PS00108">
    <property type="entry name" value="PROTEIN_KINASE_ST"/>
    <property type="match status" value="1"/>
</dbReference>
<dbReference type="InterPro" id="IPR008271">
    <property type="entry name" value="Ser/Thr_kinase_AS"/>
</dbReference>
<evidence type="ECO:0000256" key="5">
    <source>
        <dbReference type="ARBA" id="ARBA00022777"/>
    </source>
</evidence>